<dbReference type="AlphaFoldDB" id="A0A7Z0QRM9"/>
<dbReference type="Pfam" id="PF04972">
    <property type="entry name" value="BON"/>
    <property type="match status" value="3"/>
</dbReference>
<dbReference type="Gene3D" id="3.30.1340.30">
    <property type="match status" value="3"/>
</dbReference>
<dbReference type="InterPro" id="IPR051686">
    <property type="entry name" value="Lipoprotein_DolP"/>
</dbReference>
<feature type="region of interest" description="Disordered" evidence="6">
    <location>
        <begin position="244"/>
        <end position="297"/>
    </location>
</feature>
<feature type="compositionally biased region" description="Polar residues" evidence="6">
    <location>
        <begin position="286"/>
        <end position="297"/>
    </location>
</feature>
<dbReference type="PROSITE" id="PS50914">
    <property type="entry name" value="BON"/>
    <property type="match status" value="3"/>
</dbReference>
<organism evidence="9 10">
    <name type="scientific">Luteimonas deserti</name>
    <dbReference type="NCBI Taxonomy" id="2752306"/>
    <lineage>
        <taxon>Bacteria</taxon>
        <taxon>Pseudomonadati</taxon>
        <taxon>Pseudomonadota</taxon>
        <taxon>Gammaproteobacteria</taxon>
        <taxon>Lysobacterales</taxon>
        <taxon>Lysobacteraceae</taxon>
        <taxon>Luteimonas</taxon>
    </lineage>
</organism>
<evidence type="ECO:0000256" key="7">
    <source>
        <dbReference type="SAM" id="SignalP"/>
    </source>
</evidence>
<accession>A0A7Z0QRM9</accession>
<feature type="domain" description="BON" evidence="8">
    <location>
        <begin position="173"/>
        <end position="242"/>
    </location>
</feature>
<dbReference type="RefSeq" id="WP_180545676.1">
    <property type="nucleotide sequence ID" value="NZ_JACCJZ010000019.1"/>
</dbReference>
<evidence type="ECO:0000256" key="1">
    <source>
        <dbReference type="ARBA" id="ARBA00004418"/>
    </source>
</evidence>
<sequence length="369" mass="38736">MNTSRFSKSLLSAAIAGSLVFAGAAFAQQADRADRTTAAQTESERPMSDAWITTKVKAALLAERDVSGLDITVETANGTVSLSGDAETRAQIDRATAVAREIEGVRSVDAKQLVVGTSRDRNARAASGERAGHGAAQPNRNAAATDAGRMSSDRNDRSDRTTAAQTESERPMSDAWITTKVKAALLAERDVSGLDITVETANGTVSLSGDVETRAQIDRATAVAREIEGVRSVDAKQLVVGTSRDRNARAASGERAGHGATQPNRNAAATDAGRMSSDRNDRSDRTTAANTESQQPVSDTWITTKVKAALLAESDVSGLDITVETANGTVSLSGDVENRTQIERATSIARGIEGVRTVDAKQLKVGAQR</sequence>
<evidence type="ECO:0000256" key="6">
    <source>
        <dbReference type="SAM" id="MobiDB-lite"/>
    </source>
</evidence>
<proteinExistence type="predicted"/>
<dbReference type="PANTHER" id="PTHR34606">
    <property type="entry name" value="BON DOMAIN-CONTAINING PROTEIN"/>
    <property type="match status" value="1"/>
</dbReference>
<keyword evidence="3" id="KW-0677">Repeat</keyword>
<name>A0A7Z0QRM9_9GAMM</name>
<keyword evidence="10" id="KW-1185">Reference proteome</keyword>
<dbReference type="Proteomes" id="UP000589896">
    <property type="component" value="Unassembled WGS sequence"/>
</dbReference>
<keyword evidence="2 7" id="KW-0732">Signal</keyword>
<evidence type="ECO:0000256" key="4">
    <source>
        <dbReference type="ARBA" id="ARBA00022764"/>
    </source>
</evidence>
<dbReference type="EMBL" id="JACCJZ010000019">
    <property type="protein sequence ID" value="NYZ63448.1"/>
    <property type="molecule type" value="Genomic_DNA"/>
</dbReference>
<feature type="compositionally biased region" description="Basic and acidic residues" evidence="6">
    <location>
        <begin position="276"/>
        <end position="285"/>
    </location>
</feature>
<dbReference type="InterPro" id="IPR007055">
    <property type="entry name" value="BON_dom"/>
</dbReference>
<feature type="region of interest" description="Disordered" evidence="6">
    <location>
        <begin position="119"/>
        <end position="173"/>
    </location>
</feature>
<reference evidence="9 10" key="1">
    <citation type="submission" date="2020-07" db="EMBL/GenBank/DDBJ databases">
        <title>isolation of Luteimonas sp. SJ-16.</title>
        <authorList>
            <person name="Huang X.-X."/>
            <person name="Xu L."/>
            <person name="Sun J.-Q."/>
        </authorList>
    </citation>
    <scope>NUCLEOTIDE SEQUENCE [LARGE SCALE GENOMIC DNA]</scope>
    <source>
        <strain evidence="9 10">SJ-16</strain>
    </source>
</reference>
<evidence type="ECO:0000259" key="8">
    <source>
        <dbReference type="PROSITE" id="PS50914"/>
    </source>
</evidence>
<evidence type="ECO:0000256" key="5">
    <source>
        <dbReference type="ARBA" id="ARBA00070588"/>
    </source>
</evidence>
<feature type="domain" description="BON" evidence="8">
    <location>
        <begin position="298"/>
        <end position="367"/>
    </location>
</feature>
<dbReference type="FunFam" id="3.30.1340.30:FF:000001">
    <property type="entry name" value="Molecular chaperone OsmY"/>
    <property type="match status" value="1"/>
</dbReference>
<evidence type="ECO:0000313" key="9">
    <source>
        <dbReference type="EMBL" id="NYZ63448.1"/>
    </source>
</evidence>
<dbReference type="PANTHER" id="PTHR34606:SF15">
    <property type="entry name" value="BON DOMAIN-CONTAINING PROTEIN"/>
    <property type="match status" value="1"/>
</dbReference>
<evidence type="ECO:0000256" key="3">
    <source>
        <dbReference type="ARBA" id="ARBA00022737"/>
    </source>
</evidence>
<dbReference type="InterPro" id="IPR014004">
    <property type="entry name" value="Transpt-assoc_nodulatn_dom_bac"/>
</dbReference>
<protein>
    <recommendedName>
        <fullName evidence="5">Osmotically-inducible protein Y</fullName>
    </recommendedName>
</protein>
<dbReference type="GO" id="GO:0042597">
    <property type="term" value="C:periplasmic space"/>
    <property type="evidence" value="ECO:0007669"/>
    <property type="project" value="UniProtKB-SubCell"/>
</dbReference>
<comment type="subcellular location">
    <subcellularLocation>
        <location evidence="1">Periplasm</location>
    </subcellularLocation>
</comment>
<feature type="chain" id="PRO_5030847525" description="Osmotically-inducible protein Y" evidence="7">
    <location>
        <begin position="28"/>
        <end position="369"/>
    </location>
</feature>
<feature type="compositionally biased region" description="Basic and acidic residues" evidence="6">
    <location>
        <begin position="151"/>
        <end position="160"/>
    </location>
</feature>
<gene>
    <name evidence="9" type="ORF">H0E82_11875</name>
</gene>
<dbReference type="SMART" id="SM00749">
    <property type="entry name" value="BON"/>
    <property type="match status" value="3"/>
</dbReference>
<evidence type="ECO:0000256" key="2">
    <source>
        <dbReference type="ARBA" id="ARBA00022729"/>
    </source>
</evidence>
<feature type="signal peptide" evidence="7">
    <location>
        <begin position="1"/>
        <end position="27"/>
    </location>
</feature>
<evidence type="ECO:0000313" key="10">
    <source>
        <dbReference type="Proteomes" id="UP000589896"/>
    </source>
</evidence>
<feature type="domain" description="BON" evidence="8">
    <location>
        <begin position="48"/>
        <end position="117"/>
    </location>
</feature>
<keyword evidence="4" id="KW-0574">Periplasm</keyword>
<comment type="caution">
    <text evidence="9">The sequence shown here is derived from an EMBL/GenBank/DDBJ whole genome shotgun (WGS) entry which is preliminary data.</text>
</comment>